<dbReference type="PROSITE" id="PS00211">
    <property type="entry name" value="ABC_TRANSPORTER_1"/>
    <property type="match status" value="1"/>
</dbReference>
<dbReference type="InterPro" id="IPR011527">
    <property type="entry name" value="ABC1_TM_dom"/>
</dbReference>
<keyword evidence="15" id="KW-1185">Reference proteome</keyword>
<organism evidence="14 15">
    <name type="scientific">Dreissena polymorpha</name>
    <name type="common">Zebra mussel</name>
    <name type="synonym">Mytilus polymorpha</name>
    <dbReference type="NCBI Taxonomy" id="45954"/>
    <lineage>
        <taxon>Eukaryota</taxon>
        <taxon>Metazoa</taxon>
        <taxon>Spiralia</taxon>
        <taxon>Lophotrochozoa</taxon>
        <taxon>Mollusca</taxon>
        <taxon>Bivalvia</taxon>
        <taxon>Autobranchia</taxon>
        <taxon>Heteroconchia</taxon>
        <taxon>Euheterodonta</taxon>
        <taxon>Imparidentia</taxon>
        <taxon>Neoheterodontei</taxon>
        <taxon>Myida</taxon>
        <taxon>Dreissenoidea</taxon>
        <taxon>Dreissenidae</taxon>
        <taxon>Dreissena</taxon>
    </lineage>
</organism>
<keyword evidence="4 11" id="KW-0812">Transmembrane</keyword>
<evidence type="ECO:0000313" key="15">
    <source>
        <dbReference type="Proteomes" id="UP000828390"/>
    </source>
</evidence>
<dbReference type="Gene3D" id="1.20.1560.10">
    <property type="entry name" value="ABC transporter type 1, transmembrane domain"/>
    <property type="match status" value="1"/>
</dbReference>
<evidence type="ECO:0000256" key="4">
    <source>
        <dbReference type="ARBA" id="ARBA00022692"/>
    </source>
</evidence>
<dbReference type="InterPro" id="IPR027417">
    <property type="entry name" value="P-loop_NTPase"/>
</dbReference>
<dbReference type="PROSITE" id="PS50929">
    <property type="entry name" value="ABC_TM1F"/>
    <property type="match status" value="1"/>
</dbReference>
<feature type="transmembrane region" description="Helical" evidence="11">
    <location>
        <begin position="230"/>
        <end position="259"/>
    </location>
</feature>
<reference evidence="14" key="1">
    <citation type="journal article" date="2019" name="bioRxiv">
        <title>The Genome of the Zebra Mussel, Dreissena polymorpha: A Resource for Invasive Species Research.</title>
        <authorList>
            <person name="McCartney M.A."/>
            <person name="Auch B."/>
            <person name="Kono T."/>
            <person name="Mallez S."/>
            <person name="Zhang Y."/>
            <person name="Obille A."/>
            <person name="Becker A."/>
            <person name="Abrahante J.E."/>
            <person name="Garbe J."/>
            <person name="Badalamenti J.P."/>
            <person name="Herman A."/>
            <person name="Mangelson H."/>
            <person name="Liachko I."/>
            <person name="Sullivan S."/>
            <person name="Sone E.D."/>
            <person name="Koren S."/>
            <person name="Silverstein K.A.T."/>
            <person name="Beckman K.B."/>
            <person name="Gohl D.M."/>
        </authorList>
    </citation>
    <scope>NUCLEOTIDE SEQUENCE</scope>
    <source>
        <strain evidence="14">Duluth1</strain>
        <tissue evidence="14">Whole animal</tissue>
    </source>
</reference>
<dbReference type="GO" id="GO:0016887">
    <property type="term" value="F:ATP hydrolysis activity"/>
    <property type="evidence" value="ECO:0007669"/>
    <property type="project" value="InterPro"/>
</dbReference>
<dbReference type="FunFam" id="1.20.1560.10:FF:000010">
    <property type="entry name" value="Multidrug resistance-associated ABC transporter"/>
    <property type="match status" value="1"/>
</dbReference>
<dbReference type="PANTHER" id="PTHR24223">
    <property type="entry name" value="ATP-BINDING CASSETTE SUB-FAMILY C"/>
    <property type="match status" value="1"/>
</dbReference>
<accession>A0A9D4M1Z3</accession>
<keyword evidence="8 11" id="KW-1133">Transmembrane helix</keyword>
<dbReference type="CDD" id="cd03244">
    <property type="entry name" value="ABCC_MRP_domain2"/>
    <property type="match status" value="1"/>
</dbReference>
<sequence length="798" mass="89434">MLADGDNTELGEKGTNISGGQKQRISVARAVYSNADVYILDDPLSAVDAHVGKDLFENVIGNSGMLKNKTRILVTHAVHWLPLVDNIIVMDGGKISEYGTYDQLMTRNGVFAQFLLQHLENEASQEDLDDPEIKWIRDNMLEQVEIVTSEGGNSEVSDSPSTSARLKKSRKKRLRRRQLSSMSVTQSQVMQDKTHVSMATNKQQGLVSDETIQEGSVKPKVTKDYLKAMGVFWVIISMATMLLYHVVSVYSMFWLTYWTEDPFLRNQSNVVEQEYSQASIFYLIIYAVMGLVQGVAIFVGYYLSLTKIIQASSVFHNRMLYSVLRSPMAFFDTVPVGRILNRFSSDVDMLDNRFPDIFRMWIYNALTTVAGVIVIIVCAPIFAAVIIPTIIIIGFMLHYYMPTARKLRRFEAVTRSPIFNHLSETLTGSTVIRSYRCNSRFVKEAANRIDTNSAFFFGANNGNRWISIRLQLFGNIIVLVVILLAVTSDILNGGQLGLAITYAVQVTWSMNEVVWSILEMEMSSVAAERINEYMDLPSEADWTGGKVAPPLNWPETGIIEYDKYATRYRSGLELVLKGISFKINHGEKIGVVGRTGAGKSSLALSLFRIIESAVGDISIDGVRIADLGLHPLRTRITILPQDPVLFSGTLRMNIDPLGTFSDEEIWRAIDYAHLKNFVTSQSEGLMYDCGEAGQNLSVGQRQLVCLARTLLNKTKILILDEATAAVDMETDALIQLTIRSQFADCTILTIAHRLNTVMDYDRVMVLDQGRIKEFDEPRELLKNKEGIFHTMAKDAGLI</sequence>
<evidence type="ECO:0000256" key="8">
    <source>
        <dbReference type="ARBA" id="ARBA00022989"/>
    </source>
</evidence>
<feature type="region of interest" description="Disordered" evidence="10">
    <location>
        <begin position="148"/>
        <end position="170"/>
    </location>
</feature>
<dbReference type="GO" id="GO:0140359">
    <property type="term" value="F:ABC-type transporter activity"/>
    <property type="evidence" value="ECO:0007669"/>
    <property type="project" value="InterPro"/>
</dbReference>
<evidence type="ECO:0000256" key="3">
    <source>
        <dbReference type="ARBA" id="ARBA00022448"/>
    </source>
</evidence>
<evidence type="ECO:0000256" key="11">
    <source>
        <dbReference type="SAM" id="Phobius"/>
    </source>
</evidence>
<evidence type="ECO:0000256" key="10">
    <source>
        <dbReference type="SAM" id="MobiDB-lite"/>
    </source>
</evidence>
<evidence type="ECO:0000256" key="1">
    <source>
        <dbReference type="ARBA" id="ARBA00004127"/>
    </source>
</evidence>
<dbReference type="InterPro" id="IPR003593">
    <property type="entry name" value="AAA+_ATPase"/>
</dbReference>
<evidence type="ECO:0000313" key="14">
    <source>
        <dbReference type="EMBL" id="KAH3867978.1"/>
    </source>
</evidence>
<keyword evidence="5" id="KW-0677">Repeat</keyword>
<proteinExistence type="inferred from homology"/>
<dbReference type="Proteomes" id="UP000828390">
    <property type="component" value="Unassembled WGS sequence"/>
</dbReference>
<comment type="caution">
    <text evidence="14">The sequence shown here is derived from an EMBL/GenBank/DDBJ whole genome shotgun (WGS) entry which is preliminary data.</text>
</comment>
<dbReference type="Pfam" id="PF00005">
    <property type="entry name" value="ABC_tran"/>
    <property type="match status" value="2"/>
</dbReference>
<dbReference type="GO" id="GO:0012505">
    <property type="term" value="C:endomembrane system"/>
    <property type="evidence" value="ECO:0007669"/>
    <property type="project" value="UniProtKB-SubCell"/>
</dbReference>
<keyword evidence="7" id="KW-0067">ATP-binding</keyword>
<feature type="transmembrane region" description="Helical" evidence="11">
    <location>
        <begin position="279"/>
        <end position="303"/>
    </location>
</feature>
<dbReference type="Pfam" id="PF00664">
    <property type="entry name" value="ABC_membrane"/>
    <property type="match status" value="1"/>
</dbReference>
<dbReference type="FunFam" id="3.40.50.300:FF:000074">
    <property type="entry name" value="Multidrug resistance-associated protein 5 isoform 1"/>
    <property type="match status" value="1"/>
</dbReference>
<feature type="compositionally biased region" description="Polar residues" evidence="10">
    <location>
        <begin position="150"/>
        <end position="164"/>
    </location>
</feature>
<keyword evidence="9 11" id="KW-0472">Membrane</keyword>
<evidence type="ECO:0000256" key="2">
    <source>
        <dbReference type="ARBA" id="ARBA00009726"/>
    </source>
</evidence>
<comment type="subcellular location">
    <subcellularLocation>
        <location evidence="1">Endomembrane system</location>
        <topology evidence="1">Multi-pass membrane protein</topology>
    </subcellularLocation>
</comment>
<evidence type="ECO:0000256" key="5">
    <source>
        <dbReference type="ARBA" id="ARBA00022737"/>
    </source>
</evidence>
<evidence type="ECO:0000256" key="7">
    <source>
        <dbReference type="ARBA" id="ARBA00022840"/>
    </source>
</evidence>
<feature type="transmembrane region" description="Helical" evidence="11">
    <location>
        <begin position="382"/>
        <end position="401"/>
    </location>
</feature>
<dbReference type="SUPFAM" id="SSF52540">
    <property type="entry name" value="P-loop containing nucleoside triphosphate hydrolases"/>
    <property type="match status" value="2"/>
</dbReference>
<dbReference type="EMBL" id="JAIWYP010000002">
    <property type="protein sequence ID" value="KAH3867978.1"/>
    <property type="molecule type" value="Genomic_DNA"/>
</dbReference>
<dbReference type="AlphaFoldDB" id="A0A9D4M1Z3"/>
<name>A0A9D4M1Z3_DREPO</name>
<feature type="domain" description="ABC transmembrane type-1" evidence="13">
    <location>
        <begin position="235"/>
        <end position="522"/>
    </location>
</feature>
<protein>
    <submittedName>
        <fullName evidence="14">Uncharacterized protein</fullName>
    </submittedName>
</protein>
<dbReference type="InterPro" id="IPR003439">
    <property type="entry name" value="ABC_transporter-like_ATP-bd"/>
</dbReference>
<comment type="similarity">
    <text evidence="2">Belongs to the ABC transporter superfamily. ABCC family. Conjugate transporter (TC 3.A.1.208) subfamily.</text>
</comment>
<reference evidence="14" key="2">
    <citation type="submission" date="2020-11" db="EMBL/GenBank/DDBJ databases">
        <authorList>
            <person name="McCartney M.A."/>
            <person name="Auch B."/>
            <person name="Kono T."/>
            <person name="Mallez S."/>
            <person name="Becker A."/>
            <person name="Gohl D.M."/>
            <person name="Silverstein K.A.T."/>
            <person name="Koren S."/>
            <person name="Bechman K.B."/>
            <person name="Herman A."/>
            <person name="Abrahante J.E."/>
            <person name="Garbe J."/>
        </authorList>
    </citation>
    <scope>NUCLEOTIDE SEQUENCE</scope>
    <source>
        <strain evidence="14">Duluth1</strain>
        <tissue evidence="14">Whole animal</tissue>
    </source>
</reference>
<keyword evidence="6" id="KW-0547">Nucleotide-binding</keyword>
<keyword evidence="3" id="KW-0813">Transport</keyword>
<feature type="domain" description="ABC transporter" evidence="12">
    <location>
        <begin position="559"/>
        <end position="793"/>
    </location>
</feature>
<evidence type="ECO:0000256" key="6">
    <source>
        <dbReference type="ARBA" id="ARBA00022741"/>
    </source>
</evidence>
<gene>
    <name evidence="14" type="ORF">DPMN_031114</name>
</gene>
<dbReference type="CDD" id="cd18603">
    <property type="entry name" value="ABC_6TM_MRP1_2_3_6_D2_like"/>
    <property type="match status" value="1"/>
</dbReference>
<evidence type="ECO:0000256" key="9">
    <source>
        <dbReference type="ARBA" id="ARBA00023136"/>
    </source>
</evidence>
<dbReference type="InterPro" id="IPR017871">
    <property type="entry name" value="ABC_transporter-like_CS"/>
</dbReference>
<evidence type="ECO:0000259" key="13">
    <source>
        <dbReference type="PROSITE" id="PS50929"/>
    </source>
</evidence>
<dbReference type="SUPFAM" id="SSF90123">
    <property type="entry name" value="ABC transporter transmembrane region"/>
    <property type="match status" value="1"/>
</dbReference>
<dbReference type="SMART" id="SM00382">
    <property type="entry name" value="AAA"/>
    <property type="match status" value="1"/>
</dbReference>
<dbReference type="Gene3D" id="3.40.50.300">
    <property type="entry name" value="P-loop containing nucleotide triphosphate hydrolases"/>
    <property type="match status" value="2"/>
</dbReference>
<dbReference type="GO" id="GO:0016020">
    <property type="term" value="C:membrane"/>
    <property type="evidence" value="ECO:0007669"/>
    <property type="project" value="InterPro"/>
</dbReference>
<dbReference type="InterPro" id="IPR050173">
    <property type="entry name" value="ABC_transporter_C-like"/>
</dbReference>
<evidence type="ECO:0000259" key="12">
    <source>
        <dbReference type="PROSITE" id="PS50893"/>
    </source>
</evidence>
<dbReference type="PROSITE" id="PS50893">
    <property type="entry name" value="ABC_TRANSPORTER_2"/>
    <property type="match status" value="1"/>
</dbReference>
<dbReference type="GO" id="GO:0005524">
    <property type="term" value="F:ATP binding"/>
    <property type="evidence" value="ECO:0007669"/>
    <property type="project" value="UniProtKB-KW"/>
</dbReference>
<feature type="transmembrane region" description="Helical" evidence="11">
    <location>
        <begin position="472"/>
        <end position="491"/>
    </location>
</feature>
<dbReference type="InterPro" id="IPR036640">
    <property type="entry name" value="ABC1_TM_sf"/>
</dbReference>
<feature type="transmembrane region" description="Helical" evidence="11">
    <location>
        <begin position="357"/>
        <end position="376"/>
    </location>
</feature>